<dbReference type="RefSeq" id="WP_345548033.1">
    <property type="nucleotide sequence ID" value="NZ_BAABRT010000001.1"/>
</dbReference>
<dbReference type="PANTHER" id="PTHR45663">
    <property type="entry name" value="GEO12009P1"/>
    <property type="match status" value="1"/>
</dbReference>
<dbReference type="Gene3D" id="2.30.30.380">
    <property type="entry name" value="Zn-finger domain of Sec23/24"/>
    <property type="match status" value="1"/>
</dbReference>
<comment type="caution">
    <text evidence="9">The sequence shown here is derived from an EMBL/GenBank/DDBJ whole genome shotgun (WGS) entry which is preliminary data.</text>
</comment>
<evidence type="ECO:0000256" key="5">
    <source>
        <dbReference type="ARBA" id="ARBA00023157"/>
    </source>
</evidence>
<keyword evidence="10" id="KW-1185">Reference proteome</keyword>
<keyword evidence="2" id="KW-0813">Transport</keyword>
<dbReference type="PROSITE" id="PS51352">
    <property type="entry name" value="THIOREDOXIN_2"/>
    <property type="match status" value="1"/>
</dbReference>
<dbReference type="InterPro" id="IPR036249">
    <property type="entry name" value="Thioredoxin-like_sf"/>
</dbReference>
<dbReference type="NCBIfam" id="TIGR01068">
    <property type="entry name" value="thioredoxin"/>
    <property type="match status" value="1"/>
</dbReference>
<evidence type="ECO:0000256" key="2">
    <source>
        <dbReference type="ARBA" id="ARBA00022448"/>
    </source>
</evidence>
<evidence type="ECO:0000256" key="7">
    <source>
        <dbReference type="NCBIfam" id="TIGR01068"/>
    </source>
</evidence>
<evidence type="ECO:0000256" key="1">
    <source>
        <dbReference type="ARBA" id="ARBA00008987"/>
    </source>
</evidence>
<dbReference type="SUPFAM" id="SSF52833">
    <property type="entry name" value="Thioredoxin-like"/>
    <property type="match status" value="1"/>
</dbReference>
<comment type="similarity">
    <text evidence="1">Belongs to the thioredoxin family.</text>
</comment>
<dbReference type="NCBIfam" id="NF008229">
    <property type="entry name" value="PRK10996.1"/>
    <property type="match status" value="1"/>
</dbReference>
<keyword evidence="6" id="KW-0676">Redox-active center</keyword>
<organism evidence="9 10">
    <name type="scientific">Microbulbifer aestuariivivens</name>
    <dbReference type="NCBI Taxonomy" id="1908308"/>
    <lineage>
        <taxon>Bacteria</taxon>
        <taxon>Pseudomonadati</taxon>
        <taxon>Pseudomonadota</taxon>
        <taxon>Gammaproteobacteria</taxon>
        <taxon>Cellvibrionales</taxon>
        <taxon>Microbulbiferaceae</taxon>
        <taxon>Microbulbifer</taxon>
    </lineage>
</organism>
<dbReference type="InterPro" id="IPR013766">
    <property type="entry name" value="Thioredoxin_domain"/>
</dbReference>
<proteinExistence type="inferred from homology"/>
<dbReference type="Pfam" id="PF00085">
    <property type="entry name" value="Thioredoxin"/>
    <property type="match status" value="1"/>
</dbReference>
<protein>
    <recommendedName>
        <fullName evidence="7">Thioredoxin</fullName>
    </recommendedName>
</protein>
<evidence type="ECO:0000256" key="3">
    <source>
        <dbReference type="ARBA" id="ARBA00022723"/>
    </source>
</evidence>
<dbReference type="CDD" id="cd02947">
    <property type="entry name" value="TRX_family"/>
    <property type="match status" value="1"/>
</dbReference>
<keyword evidence="3" id="KW-0479">Metal-binding</keyword>
<dbReference type="EMBL" id="BAABRT010000001">
    <property type="protein sequence ID" value="GAA5523687.1"/>
    <property type="molecule type" value="Genomic_DNA"/>
</dbReference>
<evidence type="ECO:0000313" key="10">
    <source>
        <dbReference type="Proteomes" id="UP001408594"/>
    </source>
</evidence>
<dbReference type="InterPro" id="IPR049299">
    <property type="entry name" value="Thio2_N"/>
</dbReference>
<dbReference type="Proteomes" id="UP001408594">
    <property type="component" value="Unassembled WGS sequence"/>
</dbReference>
<dbReference type="PROSITE" id="PS00194">
    <property type="entry name" value="THIOREDOXIN_1"/>
    <property type="match status" value="1"/>
</dbReference>
<evidence type="ECO:0000313" key="9">
    <source>
        <dbReference type="EMBL" id="GAA5523687.1"/>
    </source>
</evidence>
<accession>A0ABP9WKH5</accession>
<keyword evidence="4" id="KW-0249">Electron transport</keyword>
<name>A0ABP9WKH5_9GAMM</name>
<evidence type="ECO:0000256" key="4">
    <source>
        <dbReference type="ARBA" id="ARBA00022982"/>
    </source>
</evidence>
<dbReference type="InterPro" id="IPR005746">
    <property type="entry name" value="Thioredoxin"/>
</dbReference>
<sequence>MTDTAPLQVVCPVCSAINRVPGHRLADGPVCGKCRNPLLNGQPVSATDQNFMRFIQKSDLPVIVDFWAPWCGPCQQFAPVFAQVAREVSPRAVFVKLDTEANQQAAASYQIRSIPTLMLFHRGREVTRLSGALPKQQFQQWLSQQLATLS</sequence>
<keyword evidence="5" id="KW-1015">Disulfide bond</keyword>
<gene>
    <name evidence="9" type="primary">trxC</name>
    <name evidence="9" type="ORF">Maes01_00236</name>
</gene>
<evidence type="ECO:0000256" key="6">
    <source>
        <dbReference type="ARBA" id="ARBA00023284"/>
    </source>
</evidence>
<dbReference type="PRINTS" id="PR00421">
    <property type="entry name" value="THIOREDOXIN"/>
</dbReference>
<reference evidence="9 10" key="1">
    <citation type="submission" date="2024-02" db="EMBL/GenBank/DDBJ databases">
        <title>Microbulbifer aestuariivivens NBRC 112533.</title>
        <authorList>
            <person name="Ichikawa N."/>
            <person name="Katano-Makiyama Y."/>
            <person name="Hidaka K."/>
        </authorList>
    </citation>
    <scope>NUCLEOTIDE SEQUENCE [LARGE SCALE GENOMIC DNA]</scope>
    <source>
        <strain evidence="9 10">NBRC 112533</strain>
    </source>
</reference>
<dbReference type="InterPro" id="IPR017937">
    <property type="entry name" value="Thioredoxin_CS"/>
</dbReference>
<dbReference type="PANTHER" id="PTHR45663:SF40">
    <property type="entry name" value="THIOREDOXIN 2"/>
    <property type="match status" value="1"/>
</dbReference>
<dbReference type="Gene3D" id="3.40.30.10">
    <property type="entry name" value="Glutaredoxin"/>
    <property type="match status" value="1"/>
</dbReference>
<dbReference type="Pfam" id="PF21352">
    <property type="entry name" value="Zn_ribbon_Thio2"/>
    <property type="match status" value="1"/>
</dbReference>
<evidence type="ECO:0000259" key="8">
    <source>
        <dbReference type="PROSITE" id="PS51352"/>
    </source>
</evidence>
<feature type="domain" description="Thioredoxin" evidence="8">
    <location>
        <begin position="19"/>
        <end position="147"/>
    </location>
</feature>